<evidence type="ECO:0000256" key="5">
    <source>
        <dbReference type="PROSITE-ProRule" id="PRU01248"/>
    </source>
</evidence>
<gene>
    <name evidence="8" type="ORF">GRH90_23840</name>
</gene>
<dbReference type="Gene3D" id="1.10.150.130">
    <property type="match status" value="1"/>
</dbReference>
<comment type="caution">
    <text evidence="8">The sequence shown here is derived from an EMBL/GenBank/DDBJ whole genome shotgun (WGS) entry which is preliminary data.</text>
</comment>
<dbReference type="RefSeq" id="WP_162368481.1">
    <property type="nucleotide sequence ID" value="NZ_WUBS01000022.1"/>
</dbReference>
<dbReference type="PROSITE" id="PS51898">
    <property type="entry name" value="TYR_RECOMBINASE"/>
    <property type="match status" value="1"/>
</dbReference>
<dbReference type="AlphaFoldDB" id="A0A845SLH3"/>
<evidence type="ECO:0000256" key="4">
    <source>
        <dbReference type="ARBA" id="ARBA00023172"/>
    </source>
</evidence>
<dbReference type="PROSITE" id="PS51900">
    <property type="entry name" value="CB"/>
    <property type="match status" value="1"/>
</dbReference>
<dbReference type="InterPro" id="IPR011010">
    <property type="entry name" value="DNA_brk_join_enz"/>
</dbReference>
<dbReference type="InterPro" id="IPR013762">
    <property type="entry name" value="Integrase-like_cat_sf"/>
</dbReference>
<evidence type="ECO:0000256" key="3">
    <source>
        <dbReference type="ARBA" id="ARBA00023125"/>
    </source>
</evidence>
<dbReference type="GO" id="GO:0003677">
    <property type="term" value="F:DNA binding"/>
    <property type="evidence" value="ECO:0007669"/>
    <property type="project" value="UniProtKB-UniRule"/>
</dbReference>
<dbReference type="PANTHER" id="PTHR30629:SF6">
    <property type="entry name" value="PROPHAGE INTEGRASE INTA-RELATED"/>
    <property type="match status" value="1"/>
</dbReference>
<dbReference type="EMBL" id="WUBS01000022">
    <property type="protein sequence ID" value="NDL65770.1"/>
    <property type="molecule type" value="Genomic_DNA"/>
</dbReference>
<dbReference type="Pfam" id="PF22022">
    <property type="entry name" value="Phage_int_M"/>
    <property type="match status" value="1"/>
</dbReference>
<evidence type="ECO:0000313" key="9">
    <source>
        <dbReference type="Proteomes" id="UP000461443"/>
    </source>
</evidence>
<keyword evidence="3 5" id="KW-0238">DNA-binding</keyword>
<evidence type="ECO:0000256" key="2">
    <source>
        <dbReference type="ARBA" id="ARBA00022908"/>
    </source>
</evidence>
<dbReference type="GO" id="GO:0015074">
    <property type="term" value="P:DNA integration"/>
    <property type="evidence" value="ECO:0007669"/>
    <property type="project" value="UniProtKB-KW"/>
</dbReference>
<dbReference type="PANTHER" id="PTHR30629">
    <property type="entry name" value="PROPHAGE INTEGRASE"/>
    <property type="match status" value="1"/>
</dbReference>
<protein>
    <submittedName>
        <fullName evidence="8">Tyrosine-type recombinase/integrase</fullName>
    </submittedName>
</protein>
<dbReference type="Pfam" id="PF13356">
    <property type="entry name" value="Arm-DNA-bind_3"/>
    <property type="match status" value="1"/>
</dbReference>
<dbReference type="Pfam" id="PF00589">
    <property type="entry name" value="Phage_integrase"/>
    <property type="match status" value="1"/>
</dbReference>
<reference evidence="8 9" key="1">
    <citation type="submission" date="2019-12" db="EMBL/GenBank/DDBJ databases">
        <authorList>
            <person name="Lee S.D."/>
        </authorList>
    </citation>
    <scope>NUCLEOTIDE SEQUENCE [LARGE SCALE GENOMIC DNA]</scope>
    <source>
        <strain evidence="8 9">SAP-6</strain>
    </source>
</reference>
<sequence length="410" mass="46661">MARQTKPLNNTEVKNVRAPARPQVLYDGDGLELQVTPTGSKLWRLRYYRPHTRKRAMMSLGAYPAVSLADARQLREQARTLLSKYIDPQEHQRSEQLRQKQARESTFEIVTADWYKTKQSAGLAEHTLNDIWRSLSKYVFPHIGSLGIASITAQQFIGALEPTRAAGKLETVKRLTQRINEVMDYALNAGLVTTNPAARIGRVFEKPKVRHRPALRPEQMPDLMRALSVASIHRQTRCVIEWQLLTMTRPAEASSASWADIDFTAREWHIPAGRMKMKREHVIPLSPQALRLLEVMRPISQHREYVFPSNRHPLEPMSSQTANMALKRMGFKDVLVAHGMRAMASTALNEQGFPPDVIEAALAHIDTNEVRRAYNRAQYLQQRREMMDWWGNYVEQAATGNLSIAVALGA</sequence>
<dbReference type="Gene3D" id="1.10.443.10">
    <property type="entry name" value="Intergrase catalytic core"/>
    <property type="match status" value="1"/>
</dbReference>
<dbReference type="InterPro" id="IPR002104">
    <property type="entry name" value="Integrase_catalytic"/>
</dbReference>
<dbReference type="Gene3D" id="3.30.160.390">
    <property type="entry name" value="Integrase, DNA-binding domain"/>
    <property type="match status" value="1"/>
</dbReference>
<dbReference type="InterPro" id="IPR010998">
    <property type="entry name" value="Integrase_recombinase_N"/>
</dbReference>
<organism evidence="8 9">
    <name type="scientific">Acerihabitans arboris</name>
    <dbReference type="NCBI Taxonomy" id="2691583"/>
    <lineage>
        <taxon>Bacteria</taxon>
        <taxon>Pseudomonadati</taxon>
        <taxon>Pseudomonadota</taxon>
        <taxon>Gammaproteobacteria</taxon>
        <taxon>Enterobacterales</taxon>
        <taxon>Pectobacteriaceae</taxon>
        <taxon>Acerihabitans</taxon>
    </lineage>
</organism>
<evidence type="ECO:0000259" key="7">
    <source>
        <dbReference type="PROSITE" id="PS51900"/>
    </source>
</evidence>
<dbReference type="InterPro" id="IPR038488">
    <property type="entry name" value="Integrase_DNA-bd_sf"/>
</dbReference>
<keyword evidence="2" id="KW-0229">DNA integration</keyword>
<dbReference type="SUPFAM" id="SSF56349">
    <property type="entry name" value="DNA breaking-rejoining enzymes"/>
    <property type="match status" value="1"/>
</dbReference>
<reference evidence="8 9" key="2">
    <citation type="submission" date="2020-02" db="EMBL/GenBank/DDBJ databases">
        <title>The new genus of Enterobacteriales.</title>
        <authorList>
            <person name="Kim I.S."/>
        </authorList>
    </citation>
    <scope>NUCLEOTIDE SEQUENCE [LARGE SCALE GENOMIC DNA]</scope>
    <source>
        <strain evidence="8 9">SAP-6</strain>
    </source>
</reference>
<name>A0A845SLH3_9GAMM</name>
<evidence type="ECO:0000256" key="1">
    <source>
        <dbReference type="ARBA" id="ARBA00008857"/>
    </source>
</evidence>
<comment type="similarity">
    <text evidence="1">Belongs to the 'phage' integrase family.</text>
</comment>
<accession>A0A845SLH3</accession>
<feature type="domain" description="Core-binding (CB)" evidence="7">
    <location>
        <begin position="105"/>
        <end position="187"/>
    </location>
</feature>
<dbReference type="Proteomes" id="UP000461443">
    <property type="component" value="Unassembled WGS sequence"/>
</dbReference>
<keyword evidence="4" id="KW-0233">DNA recombination</keyword>
<dbReference type="InterPro" id="IPR053876">
    <property type="entry name" value="Phage_int_M"/>
</dbReference>
<proteinExistence type="inferred from homology"/>
<feature type="domain" description="Tyr recombinase" evidence="6">
    <location>
        <begin position="210"/>
        <end position="388"/>
    </location>
</feature>
<dbReference type="GO" id="GO:0006310">
    <property type="term" value="P:DNA recombination"/>
    <property type="evidence" value="ECO:0007669"/>
    <property type="project" value="UniProtKB-KW"/>
</dbReference>
<evidence type="ECO:0000259" key="6">
    <source>
        <dbReference type="PROSITE" id="PS51898"/>
    </source>
</evidence>
<dbReference type="InterPro" id="IPR044068">
    <property type="entry name" value="CB"/>
</dbReference>
<dbReference type="NCBIfam" id="NF007246">
    <property type="entry name" value="PRK09692.1"/>
    <property type="match status" value="1"/>
</dbReference>
<dbReference type="CDD" id="cd00801">
    <property type="entry name" value="INT_P4_C"/>
    <property type="match status" value="1"/>
</dbReference>
<dbReference type="InterPro" id="IPR025166">
    <property type="entry name" value="Integrase_DNA_bind_dom"/>
</dbReference>
<dbReference type="InterPro" id="IPR050808">
    <property type="entry name" value="Phage_Integrase"/>
</dbReference>
<keyword evidence="9" id="KW-1185">Reference proteome</keyword>
<evidence type="ECO:0000313" key="8">
    <source>
        <dbReference type="EMBL" id="NDL65770.1"/>
    </source>
</evidence>